<dbReference type="AlphaFoldDB" id="A0AAJ0DNL8"/>
<accession>A0AAJ0DNL8</accession>
<dbReference type="EMBL" id="JAWDJX010000014">
    <property type="protein sequence ID" value="KAK3053911.1"/>
    <property type="molecule type" value="Genomic_DNA"/>
</dbReference>
<evidence type="ECO:0000256" key="1">
    <source>
        <dbReference type="SAM" id="MobiDB-lite"/>
    </source>
</evidence>
<sequence length="104" mass="11701">MVTSSDAKTRPGFRTTRERLGKAMRHLEISMDFKRVVGNVRDIDDVVATLNLTTSASLIDMPTVRLYHTSETRSSECLRPAEQYEREAKSRNIDLAAQTASAKE</sequence>
<proteinExistence type="predicted"/>
<feature type="region of interest" description="Disordered" evidence="1">
    <location>
        <begin position="83"/>
        <end position="104"/>
    </location>
</feature>
<keyword evidence="3" id="KW-1185">Reference proteome</keyword>
<gene>
    <name evidence="2" type="ORF">LTR09_005191</name>
</gene>
<name>A0AAJ0DNL8_9PEZI</name>
<feature type="compositionally biased region" description="Basic and acidic residues" evidence="1">
    <location>
        <begin position="83"/>
        <end position="92"/>
    </location>
</feature>
<evidence type="ECO:0000313" key="2">
    <source>
        <dbReference type="EMBL" id="KAK3053911.1"/>
    </source>
</evidence>
<protein>
    <submittedName>
        <fullName evidence="2">Uncharacterized protein</fullName>
    </submittedName>
</protein>
<organism evidence="2 3">
    <name type="scientific">Extremus antarcticus</name>
    <dbReference type="NCBI Taxonomy" id="702011"/>
    <lineage>
        <taxon>Eukaryota</taxon>
        <taxon>Fungi</taxon>
        <taxon>Dikarya</taxon>
        <taxon>Ascomycota</taxon>
        <taxon>Pezizomycotina</taxon>
        <taxon>Dothideomycetes</taxon>
        <taxon>Dothideomycetidae</taxon>
        <taxon>Mycosphaerellales</taxon>
        <taxon>Extremaceae</taxon>
        <taxon>Extremus</taxon>
    </lineage>
</organism>
<reference evidence="2" key="1">
    <citation type="submission" date="2023-04" db="EMBL/GenBank/DDBJ databases">
        <title>Black Yeasts Isolated from many extreme environments.</title>
        <authorList>
            <person name="Coleine C."/>
            <person name="Stajich J.E."/>
            <person name="Selbmann L."/>
        </authorList>
    </citation>
    <scope>NUCLEOTIDE SEQUENCE</scope>
    <source>
        <strain evidence="2">CCFEE 5312</strain>
    </source>
</reference>
<evidence type="ECO:0000313" key="3">
    <source>
        <dbReference type="Proteomes" id="UP001271007"/>
    </source>
</evidence>
<dbReference type="Proteomes" id="UP001271007">
    <property type="component" value="Unassembled WGS sequence"/>
</dbReference>
<comment type="caution">
    <text evidence="2">The sequence shown here is derived from an EMBL/GenBank/DDBJ whole genome shotgun (WGS) entry which is preliminary data.</text>
</comment>